<evidence type="ECO:0008006" key="3">
    <source>
        <dbReference type="Google" id="ProtNLM"/>
    </source>
</evidence>
<reference evidence="1 2" key="1">
    <citation type="submission" date="2024-10" db="EMBL/GenBank/DDBJ databases">
        <title>The Natural Products Discovery Center: Release of the First 8490 Sequenced Strains for Exploring Actinobacteria Biosynthetic Diversity.</title>
        <authorList>
            <person name="Kalkreuter E."/>
            <person name="Kautsar S.A."/>
            <person name="Yang D."/>
            <person name="Bader C.D."/>
            <person name="Teijaro C.N."/>
            <person name="Fluegel L."/>
            <person name="Davis C.M."/>
            <person name="Simpson J.R."/>
            <person name="Lauterbach L."/>
            <person name="Steele A.D."/>
            <person name="Gui C."/>
            <person name="Meng S."/>
            <person name="Li G."/>
            <person name="Viehrig K."/>
            <person name="Ye F."/>
            <person name="Su P."/>
            <person name="Kiefer A.F."/>
            <person name="Nichols A."/>
            <person name="Cepeda A.J."/>
            <person name="Yan W."/>
            <person name="Fan B."/>
            <person name="Jiang Y."/>
            <person name="Adhikari A."/>
            <person name="Zheng C.-J."/>
            <person name="Schuster L."/>
            <person name="Cowan T.M."/>
            <person name="Smanski M.J."/>
            <person name="Chevrette M.G."/>
            <person name="De Carvalho L.P.S."/>
            <person name="Shen B."/>
        </authorList>
    </citation>
    <scope>NUCLEOTIDE SEQUENCE [LARGE SCALE GENOMIC DNA]</scope>
    <source>
        <strain evidence="1 2">NPDC000140</strain>
    </source>
</reference>
<keyword evidence="2" id="KW-1185">Reference proteome</keyword>
<gene>
    <name evidence="1" type="ORF">ACFY3B_19400</name>
</gene>
<dbReference type="Proteomes" id="UP001602287">
    <property type="component" value="Unassembled WGS sequence"/>
</dbReference>
<proteinExistence type="predicted"/>
<organism evidence="1 2">
    <name type="scientific">Micromonospora parva</name>
    <dbReference type="NCBI Taxonomy" id="1464048"/>
    <lineage>
        <taxon>Bacteria</taxon>
        <taxon>Bacillati</taxon>
        <taxon>Actinomycetota</taxon>
        <taxon>Actinomycetes</taxon>
        <taxon>Micromonosporales</taxon>
        <taxon>Micromonosporaceae</taxon>
        <taxon>Micromonospora</taxon>
    </lineage>
</organism>
<name>A0ABW6VW86_9ACTN</name>
<evidence type="ECO:0000313" key="1">
    <source>
        <dbReference type="EMBL" id="MFF5201765.1"/>
    </source>
</evidence>
<comment type="caution">
    <text evidence="1">The sequence shown here is derived from an EMBL/GenBank/DDBJ whole genome shotgun (WGS) entry which is preliminary data.</text>
</comment>
<sequence>MTLWTCKACGLLIVPEGTSQAALLRAMEAHKKVCTEGENR</sequence>
<dbReference type="EMBL" id="JBIAZM010000007">
    <property type="protein sequence ID" value="MFF5201765.1"/>
    <property type="molecule type" value="Genomic_DNA"/>
</dbReference>
<evidence type="ECO:0000313" key="2">
    <source>
        <dbReference type="Proteomes" id="UP001602287"/>
    </source>
</evidence>
<accession>A0ABW6VW86</accession>
<protein>
    <recommendedName>
        <fullName evidence="3">DUF1059 domain-containing protein</fullName>
    </recommendedName>
</protein>
<dbReference type="RefSeq" id="WP_360054234.1">
    <property type="nucleotide sequence ID" value="NZ_JBIAZM010000007.1"/>
</dbReference>